<dbReference type="PROSITE" id="PS50112">
    <property type="entry name" value="PAS"/>
    <property type="match status" value="1"/>
</dbReference>
<dbReference type="InterPro" id="IPR000160">
    <property type="entry name" value="GGDEF_dom"/>
</dbReference>
<dbReference type="AlphaFoldDB" id="A0A1J4QIP1"/>
<dbReference type="RefSeq" id="WP_071471236.1">
    <property type="nucleotide sequence ID" value="NZ_MDKE01000001.1"/>
</dbReference>
<gene>
    <name evidence="5" type="ORF">BFR47_08070</name>
</gene>
<evidence type="ECO:0000313" key="6">
    <source>
        <dbReference type="Proteomes" id="UP000243073"/>
    </source>
</evidence>
<evidence type="ECO:0000313" key="5">
    <source>
        <dbReference type="EMBL" id="OIN14433.1"/>
    </source>
</evidence>
<dbReference type="Pfam" id="PF00563">
    <property type="entry name" value="EAL"/>
    <property type="match status" value="1"/>
</dbReference>
<dbReference type="CDD" id="cd01949">
    <property type="entry name" value="GGDEF"/>
    <property type="match status" value="1"/>
</dbReference>
<dbReference type="CDD" id="cd00130">
    <property type="entry name" value="PAS"/>
    <property type="match status" value="1"/>
</dbReference>
<dbReference type="InterPro" id="IPR029787">
    <property type="entry name" value="Nucleotide_cyclase"/>
</dbReference>
<dbReference type="EMBL" id="MDKE01000001">
    <property type="protein sequence ID" value="OIN14433.1"/>
    <property type="molecule type" value="Genomic_DNA"/>
</dbReference>
<dbReference type="PROSITE" id="PS50887">
    <property type="entry name" value="GGDEF"/>
    <property type="match status" value="1"/>
</dbReference>
<accession>A0A1J4QIP1</accession>
<protein>
    <submittedName>
        <fullName evidence="5">PAS domain S-box protein</fullName>
    </submittedName>
</protein>
<dbReference type="InterPro" id="IPR000700">
    <property type="entry name" value="PAS-assoc_C"/>
</dbReference>
<dbReference type="InterPro" id="IPR000014">
    <property type="entry name" value="PAS"/>
</dbReference>
<dbReference type="Gene3D" id="3.20.20.450">
    <property type="entry name" value="EAL domain"/>
    <property type="match status" value="1"/>
</dbReference>
<feature type="domain" description="PAS" evidence="1">
    <location>
        <begin position="29"/>
        <end position="73"/>
    </location>
</feature>
<dbReference type="SMART" id="SM00091">
    <property type="entry name" value="PAS"/>
    <property type="match status" value="1"/>
</dbReference>
<dbReference type="SMART" id="SM00052">
    <property type="entry name" value="EAL"/>
    <property type="match status" value="1"/>
</dbReference>
<feature type="domain" description="PAC" evidence="2">
    <location>
        <begin position="102"/>
        <end position="154"/>
    </location>
</feature>
<dbReference type="SUPFAM" id="SSF55073">
    <property type="entry name" value="Nucleotide cyclase"/>
    <property type="match status" value="1"/>
</dbReference>
<comment type="caution">
    <text evidence="5">The sequence shown here is derived from an EMBL/GenBank/DDBJ whole genome shotgun (WGS) entry which is preliminary data.</text>
</comment>
<organism evidence="5 6">
    <name type="scientific">Oceanisphaera psychrotolerans</name>
    <dbReference type="NCBI Taxonomy" id="1414654"/>
    <lineage>
        <taxon>Bacteria</taxon>
        <taxon>Pseudomonadati</taxon>
        <taxon>Pseudomonadota</taxon>
        <taxon>Gammaproteobacteria</taxon>
        <taxon>Aeromonadales</taxon>
        <taxon>Aeromonadaceae</taxon>
        <taxon>Oceanisphaera</taxon>
    </lineage>
</organism>
<dbReference type="Pfam" id="PF00990">
    <property type="entry name" value="GGDEF"/>
    <property type="match status" value="1"/>
</dbReference>
<dbReference type="Pfam" id="PF13426">
    <property type="entry name" value="PAS_9"/>
    <property type="match status" value="1"/>
</dbReference>
<dbReference type="OrthoDB" id="197861at2"/>
<proteinExistence type="predicted"/>
<dbReference type="Proteomes" id="UP000243073">
    <property type="component" value="Unassembled WGS sequence"/>
</dbReference>
<dbReference type="InterPro" id="IPR001633">
    <property type="entry name" value="EAL_dom"/>
</dbReference>
<evidence type="ECO:0000259" key="3">
    <source>
        <dbReference type="PROSITE" id="PS50883"/>
    </source>
</evidence>
<sequence length="585" mass="66799">MDYSNLLWTTPVDWHRVSTDCLRELAASSLTLVREVMQYTREGIVVMDARGRVVGVNPAFCRLCELEAADIEGCHITNLNQDLHERRYYRQIWHQLQRQGYWQGEVQHHNRQGALATHWLTLHLVRDNQSRVGHIIGILDDISRLRQSEERLSYLAHHDALTGTANRTFLLSWFDKVKTALEQDEQLALLFIDLDRFKPINDSFGHGVGDEVLRVLAARLQTQIDANELVARIGGDEFVMIWRRPVTETALMARAEQLLTRLKAPMQVAGYELSVGASIGISFYPEQGLELDTLLRYADTAMYEAKTYSNTRVCLFDRGQFARLELQQRLAGEFLQAIECQQLFLEYQPTLALDSNRWLSLEALLRWRHPELGVLYPEQFLPAAGAAGLLLRLADWVFTDAVRQVRHWQQQDDWQGRVSINLNGLELEQQRSGHWLALLQHQEVSPGSFILELRSDFMMRRSESLQGVLSRFRTAGMAVYLDNVGAAGRFNFGKLRQLPIDGIKIDRSLLSDQFDTLDQSVIRSLLLLSRSLDIEAVACGVETEEQVQFLHRYGCEAVQGRLLAPPMSPEELGRACCHGPDGSRH</sequence>
<dbReference type="InterPro" id="IPR043128">
    <property type="entry name" value="Rev_trsase/Diguanyl_cyclase"/>
</dbReference>
<dbReference type="PANTHER" id="PTHR44757">
    <property type="entry name" value="DIGUANYLATE CYCLASE DGCP"/>
    <property type="match status" value="1"/>
</dbReference>
<name>A0A1J4QIP1_9GAMM</name>
<dbReference type="PROSITE" id="PS50883">
    <property type="entry name" value="EAL"/>
    <property type="match status" value="1"/>
</dbReference>
<dbReference type="NCBIfam" id="TIGR00229">
    <property type="entry name" value="sensory_box"/>
    <property type="match status" value="1"/>
</dbReference>
<feature type="domain" description="EAL" evidence="3">
    <location>
        <begin position="327"/>
        <end position="580"/>
    </location>
</feature>
<dbReference type="NCBIfam" id="TIGR00254">
    <property type="entry name" value="GGDEF"/>
    <property type="match status" value="1"/>
</dbReference>
<dbReference type="PROSITE" id="PS50113">
    <property type="entry name" value="PAC"/>
    <property type="match status" value="1"/>
</dbReference>
<evidence type="ECO:0000259" key="2">
    <source>
        <dbReference type="PROSITE" id="PS50113"/>
    </source>
</evidence>
<keyword evidence="6" id="KW-1185">Reference proteome</keyword>
<dbReference type="SUPFAM" id="SSF55785">
    <property type="entry name" value="PYP-like sensor domain (PAS domain)"/>
    <property type="match status" value="1"/>
</dbReference>
<dbReference type="InterPro" id="IPR035965">
    <property type="entry name" value="PAS-like_dom_sf"/>
</dbReference>
<dbReference type="Gene3D" id="3.30.450.20">
    <property type="entry name" value="PAS domain"/>
    <property type="match status" value="1"/>
</dbReference>
<dbReference type="SUPFAM" id="SSF141868">
    <property type="entry name" value="EAL domain-like"/>
    <property type="match status" value="1"/>
</dbReference>
<dbReference type="InterPro" id="IPR035919">
    <property type="entry name" value="EAL_sf"/>
</dbReference>
<dbReference type="STRING" id="1414654.BFR47_08070"/>
<dbReference type="Gene3D" id="3.30.70.270">
    <property type="match status" value="1"/>
</dbReference>
<reference evidence="5 6" key="1">
    <citation type="submission" date="2016-07" db="EMBL/GenBank/DDBJ databases">
        <title>Draft Genome Sequence of Oceanisphaera psychrotolerans, isolated from coastal sediment samples.</title>
        <authorList>
            <person name="Zhuo S."/>
            <person name="Ruan Z."/>
        </authorList>
    </citation>
    <scope>NUCLEOTIDE SEQUENCE [LARGE SCALE GENOMIC DNA]</scope>
    <source>
        <strain evidence="5 6">LAM-WHM-ZC</strain>
    </source>
</reference>
<dbReference type="PANTHER" id="PTHR44757:SF2">
    <property type="entry name" value="BIOFILM ARCHITECTURE MAINTENANCE PROTEIN MBAA"/>
    <property type="match status" value="1"/>
</dbReference>
<feature type="domain" description="GGDEF" evidence="4">
    <location>
        <begin position="185"/>
        <end position="318"/>
    </location>
</feature>
<dbReference type="SMART" id="SM00267">
    <property type="entry name" value="GGDEF"/>
    <property type="match status" value="1"/>
</dbReference>
<evidence type="ECO:0000259" key="4">
    <source>
        <dbReference type="PROSITE" id="PS50887"/>
    </source>
</evidence>
<dbReference type="InterPro" id="IPR052155">
    <property type="entry name" value="Biofilm_reg_signaling"/>
</dbReference>
<evidence type="ECO:0000259" key="1">
    <source>
        <dbReference type="PROSITE" id="PS50112"/>
    </source>
</evidence>
<dbReference type="CDD" id="cd01948">
    <property type="entry name" value="EAL"/>
    <property type="match status" value="1"/>
</dbReference>